<protein>
    <submittedName>
        <fullName evidence="1">Uncharacterized protein</fullName>
    </submittedName>
</protein>
<name>W1YMX3_9ZZZZ</name>
<evidence type="ECO:0000313" key="1">
    <source>
        <dbReference type="EMBL" id="ETJ43807.1"/>
    </source>
</evidence>
<reference evidence="1" key="1">
    <citation type="submission" date="2013-12" db="EMBL/GenBank/DDBJ databases">
        <title>A Varibaculum cambriense genome reconstructed from a premature infant gut community with otherwise low bacterial novelty that shifts toward anaerobic metabolism during the third week of life.</title>
        <authorList>
            <person name="Brown C.T."/>
            <person name="Sharon I."/>
            <person name="Thomas B.C."/>
            <person name="Castelle C.J."/>
            <person name="Morowitz M.J."/>
            <person name="Banfield J.F."/>
        </authorList>
    </citation>
    <scope>NUCLEOTIDE SEQUENCE</scope>
</reference>
<sequence length="29" mass="3476">IHFNEIAGTEEEGLYWDLFKDMFNLEKEG</sequence>
<feature type="non-terminal residue" evidence="1">
    <location>
        <position position="1"/>
    </location>
</feature>
<dbReference type="EMBL" id="AZMM01002166">
    <property type="protein sequence ID" value="ETJ43807.1"/>
    <property type="molecule type" value="Genomic_DNA"/>
</dbReference>
<proteinExistence type="predicted"/>
<gene>
    <name evidence="1" type="ORF">Q604_UNBC02166G0001</name>
</gene>
<organism evidence="1">
    <name type="scientific">human gut metagenome</name>
    <dbReference type="NCBI Taxonomy" id="408170"/>
    <lineage>
        <taxon>unclassified sequences</taxon>
        <taxon>metagenomes</taxon>
        <taxon>organismal metagenomes</taxon>
    </lineage>
</organism>
<accession>W1YMX3</accession>
<comment type="caution">
    <text evidence="1">The sequence shown here is derived from an EMBL/GenBank/DDBJ whole genome shotgun (WGS) entry which is preliminary data.</text>
</comment>
<dbReference type="AlphaFoldDB" id="W1YMX3"/>